<dbReference type="GO" id="GO:0016881">
    <property type="term" value="F:acid-amino acid ligase activity"/>
    <property type="evidence" value="ECO:0007669"/>
    <property type="project" value="InterPro"/>
</dbReference>
<dbReference type="InterPro" id="IPR004101">
    <property type="entry name" value="Mur_ligase_C"/>
</dbReference>
<gene>
    <name evidence="6" type="ORF">A2818_01115</name>
</gene>
<evidence type="ECO:0000313" key="7">
    <source>
        <dbReference type="Proteomes" id="UP000177602"/>
    </source>
</evidence>
<keyword evidence="1" id="KW-0436">Ligase</keyword>
<evidence type="ECO:0000256" key="2">
    <source>
        <dbReference type="ARBA" id="ARBA00022741"/>
    </source>
</evidence>
<dbReference type="InterPro" id="IPR036565">
    <property type="entry name" value="Mur-like_cat_sf"/>
</dbReference>
<dbReference type="InterPro" id="IPR013221">
    <property type="entry name" value="Mur_ligase_cen"/>
</dbReference>
<dbReference type="Pfam" id="PF02875">
    <property type="entry name" value="Mur_ligase_C"/>
    <property type="match status" value="1"/>
</dbReference>
<dbReference type="Gene3D" id="3.90.190.20">
    <property type="entry name" value="Mur ligase, C-terminal domain"/>
    <property type="match status" value="1"/>
</dbReference>
<dbReference type="InterPro" id="IPR051046">
    <property type="entry name" value="MurCDEF_CellWall_CoF430Synth"/>
</dbReference>
<feature type="domain" description="Mur ligase central" evidence="5">
    <location>
        <begin position="45"/>
        <end position="260"/>
    </location>
</feature>
<proteinExistence type="predicted"/>
<dbReference type="PANTHER" id="PTHR43024">
    <property type="entry name" value="UDP-N-ACETYLMURAMOYL-TRIPEPTIDE--D-ALANYL-D-ALANINE LIGASE"/>
    <property type="match status" value="1"/>
</dbReference>
<keyword evidence="3" id="KW-0067">ATP-binding</keyword>
<dbReference type="EMBL" id="MFTN01000027">
    <property type="protein sequence ID" value="OGI62480.1"/>
    <property type="molecule type" value="Genomic_DNA"/>
</dbReference>
<evidence type="ECO:0000313" key="6">
    <source>
        <dbReference type="EMBL" id="OGI62480.1"/>
    </source>
</evidence>
<dbReference type="SUPFAM" id="SSF53623">
    <property type="entry name" value="MurD-like peptide ligases, catalytic domain"/>
    <property type="match status" value="1"/>
</dbReference>
<dbReference type="SUPFAM" id="SSF53244">
    <property type="entry name" value="MurD-like peptide ligases, peptide-binding domain"/>
    <property type="match status" value="1"/>
</dbReference>
<reference evidence="6 7" key="1">
    <citation type="journal article" date="2016" name="Nat. Commun.">
        <title>Thousands of microbial genomes shed light on interconnected biogeochemical processes in an aquifer system.</title>
        <authorList>
            <person name="Anantharaman K."/>
            <person name="Brown C.T."/>
            <person name="Hug L.A."/>
            <person name="Sharon I."/>
            <person name="Castelle C.J."/>
            <person name="Probst A.J."/>
            <person name="Thomas B.C."/>
            <person name="Singh A."/>
            <person name="Wilkins M.J."/>
            <person name="Karaoz U."/>
            <person name="Brodie E.L."/>
            <person name="Williams K.H."/>
            <person name="Hubbard S.S."/>
            <person name="Banfield J.F."/>
        </authorList>
    </citation>
    <scope>NUCLEOTIDE SEQUENCE [LARGE SCALE GENOMIC DNA]</scope>
</reference>
<dbReference type="Gene3D" id="3.40.1190.10">
    <property type="entry name" value="Mur-like, catalytic domain"/>
    <property type="match status" value="1"/>
</dbReference>
<dbReference type="GO" id="GO:0005524">
    <property type="term" value="F:ATP binding"/>
    <property type="evidence" value="ECO:0007669"/>
    <property type="project" value="UniProtKB-KW"/>
</dbReference>
<protein>
    <recommendedName>
        <fullName evidence="8">UDP-N-acetylmuramoyl-tripeptide--D-alanyl-D-alanine ligase</fullName>
    </recommendedName>
</protein>
<dbReference type="Pfam" id="PF08245">
    <property type="entry name" value="Mur_ligase_M"/>
    <property type="match status" value="1"/>
</dbReference>
<organism evidence="6 7">
    <name type="scientific">Candidatus Nomurabacteria bacterium RIFCSPHIGHO2_01_FULL_40_12</name>
    <dbReference type="NCBI Taxonomy" id="1801737"/>
    <lineage>
        <taxon>Bacteria</taxon>
        <taxon>Candidatus Nomuraibacteriota</taxon>
    </lineage>
</organism>
<evidence type="ECO:0008006" key="8">
    <source>
        <dbReference type="Google" id="ProtNLM"/>
    </source>
</evidence>
<feature type="domain" description="Mur ligase C-terminal" evidence="4">
    <location>
        <begin position="285"/>
        <end position="413"/>
    </location>
</feature>
<dbReference type="AlphaFoldDB" id="A0A1F6UYJ6"/>
<dbReference type="Proteomes" id="UP000177602">
    <property type="component" value="Unassembled WGS sequence"/>
</dbReference>
<evidence type="ECO:0000259" key="4">
    <source>
        <dbReference type="Pfam" id="PF02875"/>
    </source>
</evidence>
<keyword evidence="2" id="KW-0547">Nucleotide-binding</keyword>
<dbReference type="STRING" id="1801737.A2818_01115"/>
<sequence length="447" mass="49837">MSYTRVDRDLLLNGMKIIFKKIIAYILQIESRLVLSKYKPKIIAITGSVGKTSTKDAVYAVIARLSYVRKSEKSYNSEIGLPLTILGIPNGWNNPLAWLTNIFKGLWLVIYPHKYPKWLILEVGVGKAGDMKRTASWLKTDAVIITAISETPAHIEFFSSRAHLIEEKSKLVKTLKKDGLLILNADDEDVLGMKIDKHHIITYGFRKSSDILGSGDSILYDNAGIPEGIIFRVDEGGNSFPVVIEGVFGRNHVYASLGALALSSGLKFNMLSAVEALKNYDISPGRMRLLPGINEILIIDDTYNASPFAARAALKTLGEVKGKEGQSRKIAILGDMLELGRHTQEAHRNIGKIAKEYIKVLIVVGPRARTIKEGALEAGMEEKNVFEFPDSRQAGEFIKTFVQKGDLVLVKGSQGMRMERVTEAILLDQENKNKLLVRQDEEWRKKK</sequence>
<name>A0A1F6UYJ6_9BACT</name>
<dbReference type="PANTHER" id="PTHR43024:SF1">
    <property type="entry name" value="UDP-N-ACETYLMURAMOYL-TRIPEPTIDE--D-ALANYL-D-ALANINE LIGASE"/>
    <property type="match status" value="1"/>
</dbReference>
<comment type="caution">
    <text evidence="6">The sequence shown here is derived from an EMBL/GenBank/DDBJ whole genome shotgun (WGS) entry which is preliminary data.</text>
</comment>
<evidence type="ECO:0000259" key="5">
    <source>
        <dbReference type="Pfam" id="PF08245"/>
    </source>
</evidence>
<evidence type="ECO:0000256" key="3">
    <source>
        <dbReference type="ARBA" id="ARBA00022840"/>
    </source>
</evidence>
<dbReference type="InterPro" id="IPR036615">
    <property type="entry name" value="Mur_ligase_C_dom_sf"/>
</dbReference>
<evidence type="ECO:0000256" key="1">
    <source>
        <dbReference type="ARBA" id="ARBA00022598"/>
    </source>
</evidence>
<accession>A0A1F6UYJ6</accession>